<keyword evidence="9 12" id="KW-0949">S-adenosyl-L-methionine</keyword>
<keyword evidence="6 12" id="KW-0698">rRNA processing</keyword>
<evidence type="ECO:0000256" key="6">
    <source>
        <dbReference type="ARBA" id="ARBA00022552"/>
    </source>
</evidence>
<organism evidence="15 16">
    <name type="scientific">Candidatus Onthovivens merdipullorum</name>
    <dbReference type="NCBI Taxonomy" id="2840889"/>
    <lineage>
        <taxon>Bacteria</taxon>
        <taxon>Bacillati</taxon>
        <taxon>Bacillota</taxon>
        <taxon>Bacilli</taxon>
        <taxon>Bacillales</taxon>
        <taxon>Candidatus Onthovivens</taxon>
    </lineage>
</organism>
<dbReference type="GO" id="GO:0070042">
    <property type="term" value="F:rRNA (uridine-N3-)-methyltransferase activity"/>
    <property type="evidence" value="ECO:0007669"/>
    <property type="project" value="TreeGrafter"/>
</dbReference>
<keyword evidence="5 12" id="KW-0963">Cytoplasm</keyword>
<evidence type="ECO:0000256" key="4">
    <source>
        <dbReference type="ARBA" id="ARBA00013673"/>
    </source>
</evidence>
<dbReference type="Pfam" id="PF04452">
    <property type="entry name" value="Methyltrans_RNA"/>
    <property type="match status" value="1"/>
</dbReference>
<dbReference type="PANTHER" id="PTHR30027:SF3">
    <property type="entry name" value="16S RRNA (URACIL(1498)-N(3))-METHYLTRANSFERASE"/>
    <property type="match status" value="1"/>
</dbReference>
<dbReference type="Proteomes" id="UP000823613">
    <property type="component" value="Unassembled WGS sequence"/>
</dbReference>
<proteinExistence type="inferred from homology"/>
<evidence type="ECO:0000259" key="13">
    <source>
        <dbReference type="Pfam" id="PF04452"/>
    </source>
</evidence>
<evidence type="ECO:0000256" key="11">
    <source>
        <dbReference type="ARBA" id="ARBA00047944"/>
    </source>
</evidence>
<evidence type="ECO:0000256" key="2">
    <source>
        <dbReference type="ARBA" id="ARBA00005528"/>
    </source>
</evidence>
<feature type="domain" description="Ribosomal RNA small subunit methyltransferase E methyltransferase" evidence="13">
    <location>
        <begin position="72"/>
        <end position="233"/>
    </location>
</feature>
<dbReference type="GO" id="GO:0070475">
    <property type="term" value="P:rRNA base methylation"/>
    <property type="evidence" value="ECO:0007669"/>
    <property type="project" value="TreeGrafter"/>
</dbReference>
<keyword evidence="8 12" id="KW-0808">Transferase</keyword>
<dbReference type="InterPro" id="IPR015947">
    <property type="entry name" value="PUA-like_sf"/>
</dbReference>
<dbReference type="NCBIfam" id="TIGR00046">
    <property type="entry name" value="RsmE family RNA methyltransferase"/>
    <property type="match status" value="1"/>
</dbReference>
<dbReference type="Pfam" id="PF20260">
    <property type="entry name" value="PUA_4"/>
    <property type="match status" value="1"/>
</dbReference>
<dbReference type="PANTHER" id="PTHR30027">
    <property type="entry name" value="RIBOSOMAL RNA SMALL SUBUNIT METHYLTRANSFERASE E"/>
    <property type="match status" value="1"/>
</dbReference>
<dbReference type="PIRSF" id="PIRSF015601">
    <property type="entry name" value="MTase_slr0722"/>
    <property type="match status" value="1"/>
</dbReference>
<sequence>MQRYFATLDNEKNIVINDDDIFHILKVMRMKIGEKFEINVDGDLKIAKLTSLSPFKYEVVEEKDEKHELNGYVRLLYCLPKGDKIDLVIQKAVELGCNEIVLINSERSIAKITSENKAKKLLRFNKIIKEASEQSKRSKLCVLKDVIEFKEIANYPADYSLIAYENTDFTSQDLIELLPKLKNKTINVIVGAEGGISKSELEIAKKTKYQEISLGKRILRSETACIFILSLISLYLD</sequence>
<evidence type="ECO:0000313" key="15">
    <source>
        <dbReference type="EMBL" id="MBO8428168.1"/>
    </source>
</evidence>
<evidence type="ECO:0000256" key="1">
    <source>
        <dbReference type="ARBA" id="ARBA00004496"/>
    </source>
</evidence>
<evidence type="ECO:0000256" key="5">
    <source>
        <dbReference type="ARBA" id="ARBA00022490"/>
    </source>
</evidence>
<reference evidence="15" key="1">
    <citation type="submission" date="2020-10" db="EMBL/GenBank/DDBJ databases">
        <authorList>
            <person name="Gilroy R."/>
        </authorList>
    </citation>
    <scope>NUCLEOTIDE SEQUENCE</scope>
    <source>
        <strain evidence="15">11159</strain>
    </source>
</reference>
<dbReference type="SUPFAM" id="SSF88697">
    <property type="entry name" value="PUA domain-like"/>
    <property type="match status" value="1"/>
</dbReference>
<protein>
    <recommendedName>
        <fullName evidence="4 12">Ribosomal RNA small subunit methyltransferase E</fullName>
        <ecNumber evidence="3 12">2.1.1.193</ecNumber>
    </recommendedName>
</protein>
<dbReference type="CDD" id="cd18084">
    <property type="entry name" value="RsmE-like"/>
    <property type="match status" value="1"/>
</dbReference>
<dbReference type="InterPro" id="IPR046886">
    <property type="entry name" value="RsmE_MTase_dom"/>
</dbReference>
<dbReference type="InterPro" id="IPR046887">
    <property type="entry name" value="RsmE_PUA-like"/>
</dbReference>
<dbReference type="GO" id="GO:0005737">
    <property type="term" value="C:cytoplasm"/>
    <property type="evidence" value="ECO:0007669"/>
    <property type="project" value="UniProtKB-SubCell"/>
</dbReference>
<feature type="domain" description="Ribosomal RNA small subunit methyltransferase E PUA-like" evidence="14">
    <location>
        <begin position="16"/>
        <end position="53"/>
    </location>
</feature>
<comment type="catalytic activity">
    <reaction evidence="11 12">
        <text>uridine(1498) in 16S rRNA + S-adenosyl-L-methionine = N(3)-methyluridine(1498) in 16S rRNA + S-adenosyl-L-homocysteine + H(+)</text>
        <dbReference type="Rhea" id="RHEA:42920"/>
        <dbReference type="Rhea" id="RHEA-COMP:10283"/>
        <dbReference type="Rhea" id="RHEA-COMP:10284"/>
        <dbReference type="ChEBI" id="CHEBI:15378"/>
        <dbReference type="ChEBI" id="CHEBI:57856"/>
        <dbReference type="ChEBI" id="CHEBI:59789"/>
        <dbReference type="ChEBI" id="CHEBI:65315"/>
        <dbReference type="ChEBI" id="CHEBI:74502"/>
        <dbReference type="EC" id="2.1.1.193"/>
    </reaction>
</comment>
<evidence type="ECO:0000256" key="7">
    <source>
        <dbReference type="ARBA" id="ARBA00022603"/>
    </source>
</evidence>
<accession>A0A9D9GY32</accession>
<evidence type="ECO:0000259" key="14">
    <source>
        <dbReference type="Pfam" id="PF20260"/>
    </source>
</evidence>
<comment type="subcellular location">
    <subcellularLocation>
        <location evidence="1 12">Cytoplasm</location>
    </subcellularLocation>
</comment>
<evidence type="ECO:0000256" key="9">
    <source>
        <dbReference type="ARBA" id="ARBA00022691"/>
    </source>
</evidence>
<reference evidence="15" key="2">
    <citation type="journal article" date="2021" name="PeerJ">
        <title>Extensive microbial diversity within the chicken gut microbiome revealed by metagenomics and culture.</title>
        <authorList>
            <person name="Gilroy R."/>
            <person name="Ravi A."/>
            <person name="Getino M."/>
            <person name="Pursley I."/>
            <person name="Horton D.L."/>
            <person name="Alikhan N.F."/>
            <person name="Baker D."/>
            <person name="Gharbi K."/>
            <person name="Hall N."/>
            <person name="Watson M."/>
            <person name="Adriaenssens E.M."/>
            <person name="Foster-Nyarko E."/>
            <person name="Jarju S."/>
            <person name="Secka A."/>
            <person name="Antonio M."/>
            <person name="Oren A."/>
            <person name="Chaudhuri R.R."/>
            <person name="La Ragione R."/>
            <person name="Hildebrand F."/>
            <person name="Pallen M.J."/>
        </authorList>
    </citation>
    <scope>NUCLEOTIDE SEQUENCE</scope>
    <source>
        <strain evidence="15">11159</strain>
    </source>
</reference>
<evidence type="ECO:0000256" key="12">
    <source>
        <dbReference type="PIRNR" id="PIRNR015601"/>
    </source>
</evidence>
<dbReference type="Gene3D" id="2.40.240.20">
    <property type="entry name" value="Hypothetical PUA domain-like, domain 1"/>
    <property type="match status" value="1"/>
</dbReference>
<dbReference type="EMBL" id="JADIMY010000123">
    <property type="protein sequence ID" value="MBO8428168.1"/>
    <property type="molecule type" value="Genomic_DNA"/>
</dbReference>
<comment type="similarity">
    <text evidence="2 12">Belongs to the RNA methyltransferase RsmE family.</text>
</comment>
<keyword evidence="7 12" id="KW-0489">Methyltransferase</keyword>
<dbReference type="EC" id="2.1.1.193" evidence="3 12"/>
<evidence type="ECO:0000313" key="16">
    <source>
        <dbReference type="Proteomes" id="UP000823613"/>
    </source>
</evidence>
<dbReference type="InterPro" id="IPR029028">
    <property type="entry name" value="Alpha/beta_knot_MTases"/>
</dbReference>
<dbReference type="InterPro" id="IPR006700">
    <property type="entry name" value="RsmE"/>
</dbReference>
<comment type="caution">
    <text evidence="15">The sequence shown here is derived from an EMBL/GenBank/DDBJ whole genome shotgun (WGS) entry which is preliminary data.</text>
</comment>
<dbReference type="SUPFAM" id="SSF75217">
    <property type="entry name" value="alpha/beta knot"/>
    <property type="match status" value="1"/>
</dbReference>
<evidence type="ECO:0000256" key="8">
    <source>
        <dbReference type="ARBA" id="ARBA00022679"/>
    </source>
</evidence>
<dbReference type="AlphaFoldDB" id="A0A9D9GY32"/>
<evidence type="ECO:0000256" key="10">
    <source>
        <dbReference type="ARBA" id="ARBA00025699"/>
    </source>
</evidence>
<name>A0A9D9GY32_9BACL</name>
<comment type="function">
    <text evidence="10 12">Specifically methylates the N3 position of the uracil ring of uridine 1498 (m3U1498) in 16S rRNA. Acts on the fully assembled 30S ribosomal subunit.</text>
</comment>
<evidence type="ECO:0000256" key="3">
    <source>
        <dbReference type="ARBA" id="ARBA00012328"/>
    </source>
</evidence>
<dbReference type="InterPro" id="IPR029026">
    <property type="entry name" value="tRNA_m1G_MTases_N"/>
</dbReference>
<gene>
    <name evidence="15" type="ORF">IAC58_06475</name>
</gene>
<dbReference type="Gene3D" id="3.40.1280.10">
    <property type="match status" value="1"/>
</dbReference>